<dbReference type="InterPro" id="IPR008016">
    <property type="entry name" value="Gp10"/>
</dbReference>
<dbReference type="Pfam" id="PF05352">
    <property type="entry name" value="Phage_connector"/>
    <property type="match status" value="1"/>
</dbReference>
<dbReference type="SUPFAM" id="SSF56826">
    <property type="entry name" value="Upper collar protein gp10 (connector protein)"/>
    <property type="match status" value="1"/>
</dbReference>
<name>A0A8S5TMF0_9CAUD</name>
<proteinExistence type="predicted"/>
<evidence type="ECO:0000313" key="1">
    <source>
        <dbReference type="EMBL" id="DAF64344.1"/>
    </source>
</evidence>
<dbReference type="InterPro" id="IPR036199">
    <property type="entry name" value="Gp10_sf"/>
</dbReference>
<dbReference type="Gene3D" id="2.40.500.10">
    <property type="entry name" value="Upper collar protein gp10 (connector protein)"/>
    <property type="match status" value="1"/>
</dbReference>
<dbReference type="Gene3D" id="3.30.1350.20">
    <property type="entry name" value="Bacteriophage PHI-29 conector. Domain 3"/>
    <property type="match status" value="1"/>
</dbReference>
<organism evidence="1">
    <name type="scientific">Podoviridae sp. cttot15</name>
    <dbReference type="NCBI Taxonomy" id="2827751"/>
    <lineage>
        <taxon>Viruses</taxon>
        <taxon>Duplodnaviria</taxon>
        <taxon>Heunggongvirae</taxon>
        <taxon>Uroviricota</taxon>
        <taxon>Caudoviricetes</taxon>
    </lineage>
</organism>
<reference evidence="1" key="1">
    <citation type="journal article" date="2021" name="Proc. Natl. Acad. Sci. U.S.A.">
        <title>A Catalog of Tens of Thousands of Viruses from Human Metagenomes Reveals Hidden Associations with Chronic Diseases.</title>
        <authorList>
            <person name="Tisza M.J."/>
            <person name="Buck C.B."/>
        </authorList>
    </citation>
    <scope>NUCLEOTIDE SEQUENCE</scope>
    <source>
        <strain evidence="1">Cttot15</strain>
    </source>
</reference>
<accession>A0A8S5TMF0</accession>
<dbReference type="Gene3D" id="1.10.246.30">
    <property type="match status" value="1"/>
</dbReference>
<dbReference type="EMBL" id="BK032858">
    <property type="protein sequence ID" value="DAF64344.1"/>
    <property type="molecule type" value="Genomic_DNA"/>
</dbReference>
<sequence length="292" mass="32844">MYWSQMRGKCMSRFTWEGLPNGIDPRFIESTLLDNGFAIFYYDTFFEMFMCMPATQTGILDIQDNPISFRVTRNGVYSREVGIDECVVIWGNQTRIPDSQIIRVYSERLAIVDRTIEIDLLNERNPMIVACNNDQRNTIANVMSKIYDGEPVVWGTENLAMENLAQTIGVFPLNQNAGTGAVSSIKHMESKTRIWGEALTMLGIMNIDSDKRERMVVAEAGANTGQVLASREQFMKPRELACEQINRMFPGLEVSCTWAIEDNANPDMNDYLAANNLLQNGGEPGGDAHDQA</sequence>
<protein>
    <submittedName>
        <fullName evidence="1">Upper collar protein</fullName>
    </submittedName>
</protein>